<feature type="region of interest" description="Disordered" evidence="1">
    <location>
        <begin position="345"/>
        <end position="368"/>
    </location>
</feature>
<feature type="compositionally biased region" description="Basic and acidic residues" evidence="1">
    <location>
        <begin position="526"/>
        <end position="542"/>
    </location>
</feature>
<feature type="region of interest" description="Disordered" evidence="1">
    <location>
        <begin position="392"/>
        <end position="419"/>
    </location>
</feature>
<feature type="compositionally biased region" description="Polar residues" evidence="1">
    <location>
        <begin position="32"/>
        <end position="70"/>
    </location>
</feature>
<dbReference type="EMBL" id="ML991801">
    <property type="protein sequence ID" value="KAF2234064.1"/>
    <property type="molecule type" value="Genomic_DNA"/>
</dbReference>
<dbReference type="AlphaFoldDB" id="A0A6A6H7I3"/>
<feature type="compositionally biased region" description="Basic and acidic residues" evidence="1">
    <location>
        <begin position="211"/>
        <end position="223"/>
    </location>
</feature>
<evidence type="ECO:0000313" key="3">
    <source>
        <dbReference type="Proteomes" id="UP000800092"/>
    </source>
</evidence>
<feature type="compositionally biased region" description="Polar residues" evidence="1">
    <location>
        <begin position="113"/>
        <end position="132"/>
    </location>
</feature>
<dbReference type="OrthoDB" id="4160836at2759"/>
<evidence type="ECO:0000256" key="1">
    <source>
        <dbReference type="SAM" id="MobiDB-lite"/>
    </source>
</evidence>
<feature type="region of interest" description="Disordered" evidence="1">
    <location>
        <begin position="526"/>
        <end position="554"/>
    </location>
</feature>
<evidence type="ECO:0000313" key="2">
    <source>
        <dbReference type="EMBL" id="KAF2234064.1"/>
    </source>
</evidence>
<protein>
    <submittedName>
        <fullName evidence="2">Uncharacterized protein</fullName>
    </submittedName>
</protein>
<feature type="region of interest" description="Disordered" evidence="1">
    <location>
        <begin position="1"/>
        <end position="273"/>
    </location>
</feature>
<feature type="compositionally biased region" description="Basic residues" evidence="1">
    <location>
        <begin position="181"/>
        <end position="196"/>
    </location>
</feature>
<feature type="compositionally biased region" description="Low complexity" evidence="1">
    <location>
        <begin position="393"/>
        <end position="417"/>
    </location>
</feature>
<keyword evidence="3" id="KW-1185">Reference proteome</keyword>
<reference evidence="2" key="1">
    <citation type="journal article" date="2020" name="Stud. Mycol.">
        <title>101 Dothideomycetes genomes: a test case for predicting lifestyles and emergence of pathogens.</title>
        <authorList>
            <person name="Haridas S."/>
            <person name="Albert R."/>
            <person name="Binder M."/>
            <person name="Bloem J."/>
            <person name="Labutti K."/>
            <person name="Salamov A."/>
            <person name="Andreopoulos B."/>
            <person name="Baker S."/>
            <person name="Barry K."/>
            <person name="Bills G."/>
            <person name="Bluhm B."/>
            <person name="Cannon C."/>
            <person name="Castanera R."/>
            <person name="Culley D."/>
            <person name="Daum C."/>
            <person name="Ezra D."/>
            <person name="Gonzalez J."/>
            <person name="Henrissat B."/>
            <person name="Kuo A."/>
            <person name="Liang C."/>
            <person name="Lipzen A."/>
            <person name="Lutzoni F."/>
            <person name="Magnuson J."/>
            <person name="Mondo S."/>
            <person name="Nolan M."/>
            <person name="Ohm R."/>
            <person name="Pangilinan J."/>
            <person name="Park H.-J."/>
            <person name="Ramirez L."/>
            <person name="Alfaro M."/>
            <person name="Sun H."/>
            <person name="Tritt A."/>
            <person name="Yoshinaga Y."/>
            <person name="Zwiers L.-H."/>
            <person name="Turgeon B."/>
            <person name="Goodwin S."/>
            <person name="Spatafora J."/>
            <person name="Crous P."/>
            <person name="Grigoriev I."/>
        </authorList>
    </citation>
    <scope>NUCLEOTIDE SEQUENCE</scope>
    <source>
        <strain evidence="2">Tuck. ex Michener</strain>
    </source>
</reference>
<proteinExistence type="predicted"/>
<gene>
    <name evidence="2" type="ORF">EV356DRAFT_567418</name>
</gene>
<sequence length="661" mass="72192">MDEPTTKRRRLSSVDSKVRDGSKTTPRRASYMSPTKASLSRFNPSLLNGTSSADASRSRPVSRNSISTRGQDLRNYVLGGGPNANDESPVTQAVERREPVETTEPEDPPELSKSISSPPEAQKPASTSSQLQPLAPSGRGNVLPTAEPVEEEADLPGTPQGLEDVDYDPPPRGILFSSPVKRARRSKSVAQKHKSSPLKPVDQPRPFPENDGSRQESPTREALPESQVVDVVQPIKPNRPNKPTAQDKISAARKEETSDKLKQEMRKRDKLKNGLDDLTKDVEKLENTINALEHKETHGTGQDVGLEDLINLINAEDSSSHEPSSNPLPISQALLSFGPFASLVQPTPLLPTDEAPEGPEGPIPSHHPLKLADPLPYLRVFTPFTFTSEISVPSAIPNSTSTSTSTSSSKPIDPSTPRSLSQLHTIHVHGPSNLFHASLAITIAHHPKRDPHIASLAIGALPAWTEAELGSWLRTPSRQGGPTTNDVGSVCWAMGAHWELAVKRARCWRRCVDAFPWVLGGGIGDREREREGNGKEGAREGGLEESGGGGDGEWDDTRRLMPYLGRMSLKMRRLGVVLEVKWVIGFDWTGEAESEVWVEYACPPVWHELDDKRKSLNRIPEIFQTLVKSKGVFEAIKIMVGLLFPKPEESFGGDNITLSTG</sequence>
<accession>A0A6A6H7I3</accession>
<feature type="compositionally biased region" description="Basic and acidic residues" evidence="1">
    <location>
        <begin position="250"/>
        <end position="273"/>
    </location>
</feature>
<name>A0A6A6H7I3_VIRVR</name>
<dbReference type="Proteomes" id="UP000800092">
    <property type="component" value="Unassembled WGS sequence"/>
</dbReference>
<organism evidence="2 3">
    <name type="scientific">Viridothelium virens</name>
    <name type="common">Speckled blister lichen</name>
    <name type="synonym">Trypethelium virens</name>
    <dbReference type="NCBI Taxonomy" id="1048519"/>
    <lineage>
        <taxon>Eukaryota</taxon>
        <taxon>Fungi</taxon>
        <taxon>Dikarya</taxon>
        <taxon>Ascomycota</taxon>
        <taxon>Pezizomycotina</taxon>
        <taxon>Dothideomycetes</taxon>
        <taxon>Dothideomycetes incertae sedis</taxon>
        <taxon>Trypetheliales</taxon>
        <taxon>Trypetheliaceae</taxon>
        <taxon>Viridothelium</taxon>
    </lineage>
</organism>